<reference evidence="1" key="1">
    <citation type="submission" date="2020-06" db="EMBL/GenBank/DDBJ databases">
        <title>Draft genome of Bugula neritina, a colonial animal packing powerful symbionts and potential medicines.</title>
        <authorList>
            <person name="Rayko M."/>
        </authorList>
    </citation>
    <scope>NUCLEOTIDE SEQUENCE [LARGE SCALE GENOMIC DNA]</scope>
    <source>
        <strain evidence="1">Kwan_BN1</strain>
    </source>
</reference>
<sequence>MHEANLWELVDRLSILKLNEVHLYTKIDVPKLTSGNQDIWQFPYTRSMLIEFDRFCEQRFVTLVPVLDISYNVDYEKFTNLFPLFLDYLTCFTTSRKVTIGPRLSLMLLDVGDRGMLSTRNFLPLSDNHQLLLCGEALKQAGNIQQCLMWLPSNMVLMSYGYTATHNFTPVIQEYADYGVAYYLCPGTSSWNSLAGCPESALENIQNALKQGVDNQALGMVICDWSGRGHVTDSLFSLPPLVAMAGMCWNKRVDTTGLMSYLPNLINVHMLSDETRQVGQVILELGKLEADLIRVSKQLSGDDKCSLDVDKGSILFQLLTSPDNLDLTNFTPTHFQKALRTIRRLHGIVQSVRLHCYQDSEQIRAVRLTLDLTLTAARIGLALTTAGKNPDPAGSIKTINIGIDNLPVTAKTDLANRLLALQDTHKSCWMSRYLLNGYQESQATTFGLINLLLPSAERERHAN</sequence>
<dbReference type="Proteomes" id="UP000593567">
    <property type="component" value="Unassembled WGS sequence"/>
</dbReference>
<dbReference type="SUPFAM" id="SSF51445">
    <property type="entry name" value="(Trans)glycosidases"/>
    <property type="match status" value="2"/>
</dbReference>
<comment type="caution">
    <text evidence="1">The sequence shown here is derived from an EMBL/GenBank/DDBJ whole genome shotgun (WGS) entry which is preliminary data.</text>
</comment>
<dbReference type="InterPro" id="IPR017853">
    <property type="entry name" value="GH"/>
</dbReference>
<accession>A0A7J7JDJ0</accession>
<gene>
    <name evidence="1" type="ORF">EB796_017980</name>
</gene>
<evidence type="ECO:0000313" key="1">
    <source>
        <dbReference type="EMBL" id="KAF6023714.1"/>
    </source>
</evidence>
<name>A0A7J7JDJ0_BUGNE</name>
<keyword evidence="2" id="KW-1185">Reference proteome</keyword>
<organism evidence="1 2">
    <name type="scientific">Bugula neritina</name>
    <name type="common">Brown bryozoan</name>
    <name type="synonym">Sertularia neritina</name>
    <dbReference type="NCBI Taxonomy" id="10212"/>
    <lineage>
        <taxon>Eukaryota</taxon>
        <taxon>Metazoa</taxon>
        <taxon>Spiralia</taxon>
        <taxon>Lophotrochozoa</taxon>
        <taxon>Bryozoa</taxon>
        <taxon>Gymnolaemata</taxon>
        <taxon>Cheilostomatida</taxon>
        <taxon>Flustrina</taxon>
        <taxon>Buguloidea</taxon>
        <taxon>Bugulidae</taxon>
        <taxon>Bugula</taxon>
    </lineage>
</organism>
<protein>
    <submittedName>
        <fullName evidence="1">Uncharacterized protein</fullName>
    </submittedName>
</protein>
<dbReference type="AlphaFoldDB" id="A0A7J7JDJ0"/>
<evidence type="ECO:0000313" key="2">
    <source>
        <dbReference type="Proteomes" id="UP000593567"/>
    </source>
</evidence>
<dbReference type="OrthoDB" id="5806726at2759"/>
<dbReference type="Gene3D" id="3.20.20.80">
    <property type="entry name" value="Glycosidases"/>
    <property type="match status" value="1"/>
</dbReference>
<dbReference type="EMBL" id="VXIV02002674">
    <property type="protein sequence ID" value="KAF6023714.1"/>
    <property type="molecule type" value="Genomic_DNA"/>
</dbReference>
<proteinExistence type="predicted"/>